<name>A0A430RN77_THESC</name>
<dbReference type="Pfam" id="PF13614">
    <property type="entry name" value="AAA_31"/>
    <property type="match status" value="1"/>
</dbReference>
<dbReference type="PANTHER" id="PTHR13696:SF52">
    <property type="entry name" value="PARA FAMILY PROTEIN CT_582"/>
    <property type="match status" value="1"/>
</dbReference>
<feature type="domain" description="AAA" evidence="1">
    <location>
        <begin position="4"/>
        <end position="157"/>
    </location>
</feature>
<dbReference type="PANTHER" id="PTHR13696">
    <property type="entry name" value="P-LOOP CONTAINING NUCLEOSIDE TRIPHOSPHATE HYDROLASE"/>
    <property type="match status" value="1"/>
</dbReference>
<organism evidence="2 3">
    <name type="scientific">Thermus scotoductus</name>
    <dbReference type="NCBI Taxonomy" id="37636"/>
    <lineage>
        <taxon>Bacteria</taxon>
        <taxon>Thermotogati</taxon>
        <taxon>Deinococcota</taxon>
        <taxon>Deinococci</taxon>
        <taxon>Thermales</taxon>
        <taxon>Thermaceae</taxon>
        <taxon>Thermus</taxon>
    </lineage>
</organism>
<sequence>VLTLFTHAGGAGKTSLARDLGYEMASRGKRVLLVDVDPQANLSAWLGVVDAPVEETLLGLLEGKGQLRPREVLPGVSLIPAHVELARAELVLIREPYKMFALRKALQGFRQEYDLVLVDSLPSLGSLAGVAGMAGDGLLVPVEASPKGLQALPTVLAVARDYAEGLASLGMWGGTSFVRALFPNGLEGTVRDREVLAQLEALAGRVPLAPPLVRRPAVYREAQVQRLPVQAVGGEEVRREMRALGDFLEGILEGVRADLPKEVAP</sequence>
<dbReference type="InterPro" id="IPR027417">
    <property type="entry name" value="P-loop_NTPase"/>
</dbReference>
<dbReference type="Gene3D" id="3.40.50.300">
    <property type="entry name" value="P-loop containing nucleotide triphosphate hydrolases"/>
    <property type="match status" value="1"/>
</dbReference>
<dbReference type="SUPFAM" id="SSF52540">
    <property type="entry name" value="P-loop containing nucleoside triphosphate hydrolases"/>
    <property type="match status" value="1"/>
</dbReference>
<evidence type="ECO:0000313" key="3">
    <source>
        <dbReference type="Proteomes" id="UP000287439"/>
    </source>
</evidence>
<evidence type="ECO:0000313" key="2">
    <source>
        <dbReference type="EMBL" id="RTH20146.1"/>
    </source>
</evidence>
<reference evidence="2 3" key="1">
    <citation type="journal article" date="2019" name="Extremophiles">
        <title>Biogeography of thermophiles and predominance of Thermus scotoductus in domestic water heaters.</title>
        <authorList>
            <person name="Wilpiszeski R.L."/>
            <person name="Zhang Z."/>
            <person name="House C.H."/>
        </authorList>
    </citation>
    <scope>NUCLEOTIDE SEQUENCE [LARGE SCALE GENOMIC DNA]</scope>
    <source>
        <strain evidence="2 3">28_S28</strain>
    </source>
</reference>
<dbReference type="CDD" id="cd02042">
    <property type="entry name" value="ParAB_family"/>
    <property type="match status" value="1"/>
</dbReference>
<dbReference type="Proteomes" id="UP000287439">
    <property type="component" value="Unassembled WGS sequence"/>
</dbReference>
<gene>
    <name evidence="2" type="ORF">CSW41_02885</name>
</gene>
<dbReference type="InterPro" id="IPR025669">
    <property type="entry name" value="AAA_dom"/>
</dbReference>
<feature type="non-terminal residue" evidence="2">
    <location>
        <position position="1"/>
    </location>
</feature>
<evidence type="ECO:0000259" key="1">
    <source>
        <dbReference type="Pfam" id="PF13614"/>
    </source>
</evidence>
<comment type="caution">
    <text evidence="2">The sequence shown here is derived from an EMBL/GenBank/DDBJ whole genome shotgun (WGS) entry which is preliminary data.</text>
</comment>
<dbReference type="InterPro" id="IPR050678">
    <property type="entry name" value="DNA_Partitioning_ATPase"/>
</dbReference>
<dbReference type="EMBL" id="PELV01000066">
    <property type="protein sequence ID" value="RTH20146.1"/>
    <property type="molecule type" value="Genomic_DNA"/>
</dbReference>
<dbReference type="AlphaFoldDB" id="A0A430RN77"/>
<proteinExistence type="predicted"/>
<dbReference type="RefSeq" id="WP_126203061.1">
    <property type="nucleotide sequence ID" value="NZ_PELV01000066.1"/>
</dbReference>
<protein>
    <submittedName>
        <fullName evidence="2">P-loop NTPase</fullName>
    </submittedName>
</protein>
<accession>A0A430RN77</accession>